<proteinExistence type="predicted"/>
<feature type="compositionally biased region" description="Basic and acidic residues" evidence="1">
    <location>
        <begin position="815"/>
        <end position="827"/>
    </location>
</feature>
<dbReference type="EMBL" id="OZ019893">
    <property type="protein sequence ID" value="CAK9189624.1"/>
    <property type="molecule type" value="Genomic_DNA"/>
</dbReference>
<protein>
    <submittedName>
        <fullName evidence="3">Uncharacterized protein</fullName>
    </submittedName>
</protein>
<keyword evidence="2" id="KW-1133">Transmembrane helix</keyword>
<evidence type="ECO:0000313" key="3">
    <source>
        <dbReference type="EMBL" id="CAK9189624.1"/>
    </source>
</evidence>
<feature type="region of interest" description="Disordered" evidence="1">
    <location>
        <begin position="815"/>
        <end position="836"/>
    </location>
</feature>
<name>A0ABP0T7Y3_9BRYO</name>
<dbReference type="Pfam" id="PF04842">
    <property type="entry name" value="DUF639"/>
    <property type="match status" value="1"/>
</dbReference>
<evidence type="ECO:0000256" key="1">
    <source>
        <dbReference type="SAM" id="MobiDB-lite"/>
    </source>
</evidence>
<organism evidence="3 4">
    <name type="scientific">Sphagnum troendelagicum</name>
    <dbReference type="NCBI Taxonomy" id="128251"/>
    <lineage>
        <taxon>Eukaryota</taxon>
        <taxon>Viridiplantae</taxon>
        <taxon>Streptophyta</taxon>
        <taxon>Embryophyta</taxon>
        <taxon>Bryophyta</taxon>
        <taxon>Sphagnophytina</taxon>
        <taxon>Sphagnopsida</taxon>
        <taxon>Sphagnales</taxon>
        <taxon>Sphagnaceae</taxon>
        <taxon>Sphagnum</taxon>
    </lineage>
</organism>
<dbReference type="Proteomes" id="UP001497512">
    <property type="component" value="Chromosome 1"/>
</dbReference>
<dbReference type="PANTHER" id="PTHR31860">
    <property type="entry name" value="HEAT-INDUCIBLE TRANSCRIPTION REPRESSOR (DUF639)-RELATED"/>
    <property type="match status" value="1"/>
</dbReference>
<evidence type="ECO:0000313" key="4">
    <source>
        <dbReference type="Proteomes" id="UP001497512"/>
    </source>
</evidence>
<gene>
    <name evidence="3" type="ORF">CSSPTR1EN2_LOCUS275</name>
</gene>
<reference evidence="3 4" key="1">
    <citation type="submission" date="2024-02" db="EMBL/GenBank/DDBJ databases">
        <authorList>
            <consortium name="ELIXIR-Norway"/>
            <consortium name="Elixir Norway"/>
        </authorList>
    </citation>
    <scope>NUCLEOTIDE SEQUENCE [LARGE SCALE GENOMIC DNA]</scope>
</reference>
<keyword evidence="2" id="KW-0812">Transmembrane</keyword>
<evidence type="ECO:0000256" key="2">
    <source>
        <dbReference type="SAM" id="Phobius"/>
    </source>
</evidence>
<feature type="transmembrane region" description="Helical" evidence="2">
    <location>
        <begin position="751"/>
        <end position="776"/>
    </location>
</feature>
<accession>A0ABP0T7Y3</accession>
<keyword evidence="4" id="KW-1185">Reference proteome</keyword>
<feature type="transmembrane region" description="Helical" evidence="2">
    <location>
        <begin position="666"/>
        <end position="685"/>
    </location>
</feature>
<dbReference type="InterPro" id="IPR006927">
    <property type="entry name" value="DUF639"/>
</dbReference>
<keyword evidence="2" id="KW-0472">Membrane</keyword>
<sequence>MAEMGGRSLLGREWTGLRDGCLLRGLESLRTGNSRKLYAADSLGPQRLGFGNSKERRLRSRTIFRAEVKAWQLGPVELPKSWAFWEAGKKSKAEIAAAGTDFVVQEKVVNDSERDNIEMELLFKEHSVDAKTPRGHLSPAAINTIEQFSRLNGLTGRKMRANFEANAPVAVQNEARCLVEFCIFRYLARRGADFHPSLQDPAFRRWCFIAMLAWQRPYVDDVIGNEKQNPRRGTVGKDAFVRIAPSIAGAADRPTAPFLFDALVGDRSEGLTFETWDQYLGDLCGVLEDRHQYQETGGVNLGLQPGECIVSVGDRKRQPVQKWNGNLVWPGRLTLTDRALYFEGNGIASHQAPIKMDISTKDAFLEKKRVGPFGAELFDSAISVSSSPQSEAWVLEFVDFAGEQRRDMWYAMVNELICLYRFIDMYGPKDGDPLLGYIYGAKNGRNTAISSAIQGIARLQAVQYTLGKPPRNLNRLLQFSFLIDAPSGELVFQTLAVDYWGGRMDSKAKEIDFSVVGGSDNGTAEDSVAGIGHDAIGIDGSVFLQRWMTAPSWKSVKSINFWRQTKGGMRGLVLGKFHVVGGLTHVQRAVTACWEQGRVADKTKATIDGAMLKGIPNNIDLLKELLLPFSILGINFQKLKKWENPALSAAFLLGAAGLIYKNWLRYVLPAILLSCAGILFSFRGLKAQGRLGGDFGKVTIRDQPPTNTIQKIMALKEALMALENFLQTTNIALLKLRTVALARHLASTNEVLMALIVAGITTWVVPYRFLVGAFLIDQFTVELPFRRKGVEELVGRLQDWWIMIPAAPIAVLPPNKEENRADTHLPEESMSGPNQGEAVMQALSEWLSDEE</sequence>
<dbReference type="PANTHER" id="PTHR31860:SF3">
    <property type="entry name" value="PROTEIN, PUTATIVE (DUF639)-RELATED"/>
    <property type="match status" value="1"/>
</dbReference>